<sequence>MCNLRGKEPQDSDKKDVQGDVRLGRFSVNNVGHETQEFFKQKLTAELPVGQHSQGKINILNCEHTAKKITITLVAWGRMKTITEMVCLRNFKRCRPPD</sequence>
<name>A0ABM5DU08_VICPA</name>
<protein>
    <submittedName>
        <fullName evidence="2 3">Uncharacterized protein</fullName>
    </submittedName>
</protein>
<dbReference type="GeneID" id="102544274"/>
<evidence type="ECO:0000313" key="2">
    <source>
        <dbReference type="RefSeq" id="XP_072824386.1"/>
    </source>
</evidence>
<gene>
    <name evidence="2 3" type="primary">LOC102544274</name>
</gene>
<dbReference type="RefSeq" id="XP_072824386.1">
    <property type="nucleotide sequence ID" value="XM_072968285.1"/>
</dbReference>
<dbReference type="RefSeq" id="XP_072824387.1">
    <property type="nucleotide sequence ID" value="XM_072968286.1"/>
</dbReference>
<dbReference type="Proteomes" id="UP001652581">
    <property type="component" value="Chromosome 9"/>
</dbReference>
<keyword evidence="1" id="KW-1185">Reference proteome</keyword>
<evidence type="ECO:0000313" key="1">
    <source>
        <dbReference type="Proteomes" id="UP001652581"/>
    </source>
</evidence>
<proteinExistence type="predicted"/>
<accession>A0ABM5DU08</accession>
<reference evidence="2 3" key="1">
    <citation type="submission" date="2025-05" db="UniProtKB">
        <authorList>
            <consortium name="RefSeq"/>
        </authorList>
    </citation>
    <scope>IDENTIFICATION</scope>
</reference>
<evidence type="ECO:0000313" key="3">
    <source>
        <dbReference type="RefSeq" id="XP_072824387.1"/>
    </source>
</evidence>
<organism evidence="1 2">
    <name type="scientific">Vicugna pacos</name>
    <name type="common">Alpaca</name>
    <name type="synonym">Lama pacos</name>
    <dbReference type="NCBI Taxonomy" id="30538"/>
    <lineage>
        <taxon>Eukaryota</taxon>
        <taxon>Metazoa</taxon>
        <taxon>Chordata</taxon>
        <taxon>Craniata</taxon>
        <taxon>Vertebrata</taxon>
        <taxon>Euteleostomi</taxon>
        <taxon>Mammalia</taxon>
        <taxon>Eutheria</taxon>
        <taxon>Laurasiatheria</taxon>
        <taxon>Artiodactyla</taxon>
        <taxon>Tylopoda</taxon>
        <taxon>Camelidae</taxon>
        <taxon>Vicugna</taxon>
    </lineage>
</organism>